<evidence type="ECO:0000313" key="3">
    <source>
        <dbReference type="EMBL" id="MCV9931876.1"/>
    </source>
</evidence>
<comment type="caution">
    <text evidence="3">The sequence shown here is derived from an EMBL/GenBank/DDBJ whole genome shotgun (WGS) entry which is preliminary data.</text>
</comment>
<dbReference type="SUPFAM" id="SSF53756">
    <property type="entry name" value="UDP-Glycosyltransferase/glycogen phosphorylase"/>
    <property type="match status" value="1"/>
</dbReference>
<evidence type="ECO:0000259" key="1">
    <source>
        <dbReference type="Pfam" id="PF00534"/>
    </source>
</evidence>
<feature type="domain" description="Glycosyltransferase subfamily 4-like N-terminal" evidence="2">
    <location>
        <begin position="13"/>
        <end position="167"/>
    </location>
</feature>
<dbReference type="Proteomes" id="UP001151133">
    <property type="component" value="Unassembled WGS sequence"/>
</dbReference>
<accession>A0A9X2ZI70</accession>
<dbReference type="Pfam" id="PF13439">
    <property type="entry name" value="Glyco_transf_4"/>
    <property type="match status" value="1"/>
</dbReference>
<keyword evidence="4" id="KW-1185">Reference proteome</keyword>
<dbReference type="InterPro" id="IPR001296">
    <property type="entry name" value="Glyco_trans_1"/>
</dbReference>
<evidence type="ECO:0000259" key="2">
    <source>
        <dbReference type="Pfam" id="PF13439"/>
    </source>
</evidence>
<proteinExistence type="predicted"/>
<gene>
    <name evidence="3" type="ORF">OIU80_06225</name>
</gene>
<evidence type="ECO:0000313" key="4">
    <source>
        <dbReference type="Proteomes" id="UP001151133"/>
    </source>
</evidence>
<dbReference type="PANTHER" id="PTHR12526:SF630">
    <property type="entry name" value="GLYCOSYLTRANSFERASE"/>
    <property type="match status" value="1"/>
</dbReference>
<dbReference type="EMBL" id="JAOZEV010000003">
    <property type="protein sequence ID" value="MCV9931876.1"/>
    <property type="molecule type" value="Genomic_DNA"/>
</dbReference>
<feature type="domain" description="Glycosyl transferase family 1" evidence="1">
    <location>
        <begin position="177"/>
        <end position="342"/>
    </location>
</feature>
<organism evidence="3 4">
    <name type="scientific">Flavobacterium frigoritolerans</name>
    <dbReference type="NCBI Taxonomy" id="2987686"/>
    <lineage>
        <taxon>Bacteria</taxon>
        <taxon>Pseudomonadati</taxon>
        <taxon>Bacteroidota</taxon>
        <taxon>Flavobacteriia</taxon>
        <taxon>Flavobacteriales</taxon>
        <taxon>Flavobacteriaceae</taxon>
        <taxon>Flavobacterium</taxon>
    </lineage>
</organism>
<dbReference type="InterPro" id="IPR028098">
    <property type="entry name" value="Glyco_trans_4-like_N"/>
</dbReference>
<dbReference type="CDD" id="cd03801">
    <property type="entry name" value="GT4_PimA-like"/>
    <property type="match status" value="1"/>
</dbReference>
<reference evidence="3" key="1">
    <citation type="submission" date="2022-10" db="EMBL/GenBank/DDBJ databases">
        <title>Two novel species of Flavobacterium.</title>
        <authorList>
            <person name="Liu Q."/>
            <person name="Xin Y.-H."/>
        </authorList>
    </citation>
    <scope>NUCLEOTIDE SEQUENCE</scope>
    <source>
        <strain evidence="3">LS1R47</strain>
    </source>
</reference>
<name>A0A9X2ZI70_9FLAO</name>
<dbReference type="Gene3D" id="3.40.50.2000">
    <property type="entry name" value="Glycogen Phosphorylase B"/>
    <property type="match status" value="2"/>
</dbReference>
<dbReference type="Pfam" id="PF00534">
    <property type="entry name" value="Glycos_transf_1"/>
    <property type="match status" value="1"/>
</dbReference>
<protein>
    <submittedName>
        <fullName evidence="3">Glycosyltransferase family 4 protein</fullName>
    </submittedName>
</protein>
<dbReference type="RefSeq" id="WP_264286180.1">
    <property type="nucleotide sequence ID" value="NZ_JAOZEV010000003.1"/>
</dbReference>
<dbReference type="PANTHER" id="PTHR12526">
    <property type="entry name" value="GLYCOSYLTRANSFERASE"/>
    <property type="match status" value="1"/>
</dbReference>
<dbReference type="AlphaFoldDB" id="A0A9X2ZI70"/>
<dbReference type="GO" id="GO:0016757">
    <property type="term" value="F:glycosyltransferase activity"/>
    <property type="evidence" value="ECO:0007669"/>
    <property type="project" value="InterPro"/>
</dbReference>
<sequence>MKILHISAAKAWGGNEQQLIYCIPELNKIGIENVVFGIKDSVLEKQCLINGFPFIQIKDKKLSKFSNFKYIKELLDKEKPDLLHLHTSNSLTFYVLSDFFLRLKIKTVFSKKAISASSSYVSKFKYNYKGIDAIFCVSKSVENNFSQVLSDENKKKLIVIPDCVSLDILNKIAKVDLRQKYAINKNNFIIGNIANHTDAKDLKTFIKVADYLINELKRDDVVFLQIGEFSKLTDEYLNIIKEKELEKFIIFTDKIEDASTLNVQFDVFLMTSQREGGPTSVLEAMLVGVPVVTTSVGIVPEVIIDGVNGYVAPIKDYVSLASKINLLLDDENLRKKIIKNGNSIINDNFAASVIAKKYSEEYKKIINS</sequence>